<dbReference type="EMBL" id="JBBCAQ010000010">
    <property type="protein sequence ID" value="KAK7601484.1"/>
    <property type="molecule type" value="Genomic_DNA"/>
</dbReference>
<name>A0AAN9TYX1_9HEMI</name>
<feature type="region of interest" description="Disordered" evidence="1">
    <location>
        <begin position="68"/>
        <end position="102"/>
    </location>
</feature>
<protein>
    <submittedName>
        <fullName evidence="2">Uncharacterized protein</fullName>
    </submittedName>
</protein>
<comment type="caution">
    <text evidence="2">The sequence shown here is derived from an EMBL/GenBank/DDBJ whole genome shotgun (WGS) entry which is preliminary data.</text>
</comment>
<evidence type="ECO:0000256" key="1">
    <source>
        <dbReference type="SAM" id="MobiDB-lite"/>
    </source>
</evidence>
<organism evidence="2 3">
    <name type="scientific">Parthenolecanium corni</name>
    <dbReference type="NCBI Taxonomy" id="536013"/>
    <lineage>
        <taxon>Eukaryota</taxon>
        <taxon>Metazoa</taxon>
        <taxon>Ecdysozoa</taxon>
        <taxon>Arthropoda</taxon>
        <taxon>Hexapoda</taxon>
        <taxon>Insecta</taxon>
        <taxon>Pterygota</taxon>
        <taxon>Neoptera</taxon>
        <taxon>Paraneoptera</taxon>
        <taxon>Hemiptera</taxon>
        <taxon>Sternorrhyncha</taxon>
        <taxon>Coccoidea</taxon>
        <taxon>Coccidae</taxon>
        <taxon>Parthenolecanium</taxon>
    </lineage>
</organism>
<reference evidence="2 3" key="1">
    <citation type="submission" date="2024-03" db="EMBL/GenBank/DDBJ databases">
        <title>Adaptation during the transition from Ophiocordyceps entomopathogen to insect associate is accompanied by gene loss and intensified selection.</title>
        <authorList>
            <person name="Ward C.M."/>
            <person name="Onetto C.A."/>
            <person name="Borneman A.R."/>
        </authorList>
    </citation>
    <scope>NUCLEOTIDE SEQUENCE [LARGE SCALE GENOMIC DNA]</scope>
    <source>
        <strain evidence="2">AWRI1</strain>
        <tissue evidence="2">Single Adult Female</tissue>
    </source>
</reference>
<sequence>MSTNTTNTTSTTNNPSTVTFNVANDLSSERKAGKSLSLLSELTSSWSSEPVCVKYSLKDERDFVDIGAPTTAANGSSAPYRADSNSLDGQHHQHHQSHQQVLDERQNFVAKVDDKTTNAKAVSPGKGTAAHSKGSRSSADCKNMNYGGALVPDESRMRKREQLLRQCTEYLELESVASRYTKDTFKRGFLNKVRIFRPFHLIARERVFFYWDKV</sequence>
<dbReference type="Proteomes" id="UP001367676">
    <property type="component" value="Unassembled WGS sequence"/>
</dbReference>
<feature type="region of interest" description="Disordered" evidence="1">
    <location>
        <begin position="115"/>
        <end position="141"/>
    </location>
</feature>
<accession>A0AAN9TYX1</accession>
<proteinExistence type="predicted"/>
<gene>
    <name evidence="2" type="ORF">V9T40_008925</name>
</gene>
<evidence type="ECO:0000313" key="3">
    <source>
        <dbReference type="Proteomes" id="UP001367676"/>
    </source>
</evidence>
<evidence type="ECO:0000313" key="2">
    <source>
        <dbReference type="EMBL" id="KAK7601484.1"/>
    </source>
</evidence>
<feature type="compositionally biased region" description="Polar residues" evidence="1">
    <location>
        <begin position="71"/>
        <end position="88"/>
    </location>
</feature>
<dbReference type="AlphaFoldDB" id="A0AAN9TYX1"/>
<keyword evidence="3" id="KW-1185">Reference proteome</keyword>